<keyword evidence="2" id="KW-0238">DNA-binding</keyword>
<dbReference type="Pfam" id="PF12833">
    <property type="entry name" value="HTH_18"/>
    <property type="match status" value="1"/>
</dbReference>
<dbReference type="InterPro" id="IPR018060">
    <property type="entry name" value="HTH_AraC"/>
</dbReference>
<sequence>MIESNQLLFFLSALGAFNGFILSLYFAVNAKKKVFANYFLSLLLLVLSVRIIKSVFFYFNPHLSTIFIQIGLSACVLIGPFLFLYLKTYTEGGKQDWLKHVFSHLIGITILGIFYPYGEHREIWSFWIVRVIYFQWFVYIVLSFRYVLPVVQKLKRKENLKKIEVWSLSIYLGVIFIWLAYSTATYTSYIVGALSFTFILYLIVLLLVFRNSSDSTFFEEKQKYKNKELDAEKLNLIGQKLSIIIEKELYLNPDFSLEEAAKELKITKHLLSQYVNEILGKSFSNLIKEYRIEKAKRLLETEKNFTLESLGYDSGFSSKSTFFTAFKKATGLTPAEYQKEYTKAGQIL</sequence>
<feature type="transmembrane region" description="Helical" evidence="4">
    <location>
        <begin position="35"/>
        <end position="59"/>
    </location>
</feature>
<dbReference type="InterPro" id="IPR018062">
    <property type="entry name" value="HTH_AraC-typ_CS"/>
</dbReference>
<dbReference type="PANTHER" id="PTHR43280">
    <property type="entry name" value="ARAC-FAMILY TRANSCRIPTIONAL REGULATOR"/>
    <property type="match status" value="1"/>
</dbReference>
<dbReference type="EMBL" id="JBHLYW010000011">
    <property type="protein sequence ID" value="MFC0079053.1"/>
    <property type="molecule type" value="Genomic_DNA"/>
</dbReference>
<feature type="transmembrane region" description="Helical" evidence="4">
    <location>
        <begin position="187"/>
        <end position="209"/>
    </location>
</feature>
<feature type="transmembrane region" description="Helical" evidence="4">
    <location>
        <begin position="6"/>
        <end position="28"/>
    </location>
</feature>
<gene>
    <name evidence="6" type="ORF">ACFFLS_18545</name>
</gene>
<evidence type="ECO:0000256" key="1">
    <source>
        <dbReference type="ARBA" id="ARBA00023015"/>
    </source>
</evidence>
<feature type="domain" description="HTH araC/xylS-type" evidence="5">
    <location>
        <begin position="239"/>
        <end position="340"/>
    </location>
</feature>
<dbReference type="RefSeq" id="WP_379683599.1">
    <property type="nucleotide sequence ID" value="NZ_JBHLYW010000011.1"/>
</dbReference>
<keyword evidence="4" id="KW-0812">Transmembrane</keyword>
<evidence type="ECO:0000259" key="5">
    <source>
        <dbReference type="PROSITE" id="PS01124"/>
    </source>
</evidence>
<dbReference type="SMART" id="SM00342">
    <property type="entry name" value="HTH_ARAC"/>
    <property type="match status" value="1"/>
</dbReference>
<dbReference type="Proteomes" id="UP001589734">
    <property type="component" value="Unassembled WGS sequence"/>
</dbReference>
<keyword evidence="7" id="KW-1185">Reference proteome</keyword>
<accession>A0ABV6BUD7</accession>
<feature type="transmembrane region" description="Helical" evidence="4">
    <location>
        <begin position="97"/>
        <end position="117"/>
    </location>
</feature>
<dbReference type="InterPro" id="IPR009057">
    <property type="entry name" value="Homeodomain-like_sf"/>
</dbReference>
<feature type="transmembrane region" description="Helical" evidence="4">
    <location>
        <begin position="163"/>
        <end position="181"/>
    </location>
</feature>
<name>A0ABV6BUD7_9FLAO</name>
<evidence type="ECO:0000313" key="6">
    <source>
        <dbReference type="EMBL" id="MFC0079053.1"/>
    </source>
</evidence>
<evidence type="ECO:0000256" key="3">
    <source>
        <dbReference type="ARBA" id="ARBA00023163"/>
    </source>
</evidence>
<keyword evidence="4" id="KW-1133">Transmembrane helix</keyword>
<reference evidence="6 7" key="1">
    <citation type="submission" date="2024-09" db="EMBL/GenBank/DDBJ databases">
        <authorList>
            <person name="Sun Q."/>
            <person name="Mori K."/>
        </authorList>
    </citation>
    <scope>NUCLEOTIDE SEQUENCE [LARGE SCALE GENOMIC DNA]</scope>
    <source>
        <strain evidence="6 7">CGMCC 1.12926</strain>
    </source>
</reference>
<keyword evidence="4" id="KW-0472">Membrane</keyword>
<dbReference type="Gene3D" id="1.10.10.60">
    <property type="entry name" value="Homeodomain-like"/>
    <property type="match status" value="2"/>
</dbReference>
<feature type="transmembrane region" description="Helical" evidence="4">
    <location>
        <begin position="123"/>
        <end position="142"/>
    </location>
</feature>
<keyword evidence="3" id="KW-0804">Transcription</keyword>
<feature type="transmembrane region" description="Helical" evidence="4">
    <location>
        <begin position="65"/>
        <end position="85"/>
    </location>
</feature>
<evidence type="ECO:0000313" key="7">
    <source>
        <dbReference type="Proteomes" id="UP001589734"/>
    </source>
</evidence>
<evidence type="ECO:0000256" key="2">
    <source>
        <dbReference type="ARBA" id="ARBA00023125"/>
    </source>
</evidence>
<organism evidence="6 7">
    <name type="scientific">Flavobacterium procerum</name>
    <dbReference type="NCBI Taxonomy" id="1455569"/>
    <lineage>
        <taxon>Bacteria</taxon>
        <taxon>Pseudomonadati</taxon>
        <taxon>Bacteroidota</taxon>
        <taxon>Flavobacteriia</taxon>
        <taxon>Flavobacteriales</taxon>
        <taxon>Flavobacteriaceae</taxon>
        <taxon>Flavobacterium</taxon>
    </lineage>
</organism>
<comment type="caution">
    <text evidence="6">The sequence shown here is derived from an EMBL/GenBank/DDBJ whole genome shotgun (WGS) entry which is preliminary data.</text>
</comment>
<evidence type="ECO:0000256" key="4">
    <source>
        <dbReference type="SAM" id="Phobius"/>
    </source>
</evidence>
<dbReference type="PANTHER" id="PTHR43280:SF29">
    <property type="entry name" value="ARAC-FAMILY TRANSCRIPTIONAL REGULATOR"/>
    <property type="match status" value="1"/>
</dbReference>
<dbReference type="SUPFAM" id="SSF46689">
    <property type="entry name" value="Homeodomain-like"/>
    <property type="match status" value="1"/>
</dbReference>
<dbReference type="PROSITE" id="PS01124">
    <property type="entry name" value="HTH_ARAC_FAMILY_2"/>
    <property type="match status" value="1"/>
</dbReference>
<proteinExistence type="predicted"/>
<keyword evidence="1" id="KW-0805">Transcription regulation</keyword>
<dbReference type="PROSITE" id="PS00041">
    <property type="entry name" value="HTH_ARAC_FAMILY_1"/>
    <property type="match status" value="1"/>
</dbReference>
<protein>
    <submittedName>
        <fullName evidence="6">Helix-turn-helix domain-containing protein</fullName>
    </submittedName>
</protein>